<dbReference type="InterPro" id="IPR020449">
    <property type="entry name" value="Tscrpt_reg_AraC-type_HTH"/>
</dbReference>
<dbReference type="Gene3D" id="1.10.10.60">
    <property type="entry name" value="Homeodomain-like"/>
    <property type="match status" value="2"/>
</dbReference>
<keyword evidence="4" id="KW-1133">Transmembrane helix</keyword>
<dbReference type="PANTHER" id="PTHR43280">
    <property type="entry name" value="ARAC-FAMILY TRANSCRIPTIONAL REGULATOR"/>
    <property type="match status" value="1"/>
</dbReference>
<reference evidence="7 9" key="2">
    <citation type="submission" date="2018-08" db="EMBL/GenBank/DDBJ databases">
        <title>A genome reference for cultivated species of the human gut microbiota.</title>
        <authorList>
            <person name="Zou Y."/>
            <person name="Xue W."/>
            <person name="Luo G."/>
        </authorList>
    </citation>
    <scope>NUCLEOTIDE SEQUENCE [LARGE SCALE GENOMIC DNA]</scope>
    <source>
        <strain evidence="7 9">TF05-11AC</strain>
    </source>
</reference>
<evidence type="ECO:0000256" key="4">
    <source>
        <dbReference type="SAM" id="Phobius"/>
    </source>
</evidence>
<evidence type="ECO:0000313" key="9">
    <source>
        <dbReference type="Proteomes" id="UP000261257"/>
    </source>
</evidence>
<dbReference type="InterPro" id="IPR018062">
    <property type="entry name" value="HTH_AraC-typ_CS"/>
</dbReference>
<gene>
    <name evidence="6" type="primary">btr_7</name>
    <name evidence="7" type="ORF">DXC39_07005</name>
    <name evidence="6" type="ORF">ERS852407_01063</name>
</gene>
<dbReference type="SMART" id="SM00342">
    <property type="entry name" value="HTH_ARAC"/>
    <property type="match status" value="1"/>
</dbReference>
<dbReference type="RefSeq" id="WP_055653319.1">
    <property type="nucleotide sequence ID" value="NZ_CABIXC010000002.1"/>
</dbReference>
<evidence type="ECO:0000256" key="1">
    <source>
        <dbReference type="ARBA" id="ARBA00023015"/>
    </source>
</evidence>
<accession>A0A173ZMH3</accession>
<dbReference type="InterPro" id="IPR041522">
    <property type="entry name" value="CdaR_GGDEF"/>
</dbReference>
<keyword evidence="4" id="KW-0812">Transmembrane</keyword>
<name>A0A173ZMH3_9FIRM</name>
<dbReference type="SUPFAM" id="SSF46689">
    <property type="entry name" value="Homeodomain-like"/>
    <property type="match status" value="1"/>
</dbReference>
<dbReference type="InterPro" id="IPR018060">
    <property type="entry name" value="HTH_AraC"/>
</dbReference>
<dbReference type="AlphaFoldDB" id="A0A173ZMH3"/>
<feature type="transmembrane region" description="Helical" evidence="4">
    <location>
        <begin position="12"/>
        <end position="36"/>
    </location>
</feature>
<keyword evidence="2" id="KW-0238">DNA-binding</keyword>
<evidence type="ECO:0000313" key="7">
    <source>
        <dbReference type="EMBL" id="RGM07456.1"/>
    </source>
</evidence>
<protein>
    <submittedName>
        <fullName evidence="6">AraC family transcriptional regulator</fullName>
    </submittedName>
</protein>
<dbReference type="PRINTS" id="PR00032">
    <property type="entry name" value="HTHARAC"/>
</dbReference>
<dbReference type="Proteomes" id="UP000095651">
    <property type="component" value="Unassembled WGS sequence"/>
</dbReference>
<sequence length="740" mass="84644">MKKGKITKSLYLWVRSFIIVSVVMIGMLVALTTWMVKEFSGEIEELNHGLTSVLQTSIDIRLNDIDSFAAQLQMNAVNLKLSRSKELSEIDKDFIVQFSRQLYDYKLSNTFIKEIYVYYPHLNYVVGDLGYFGAEKYYLLKNELKLDGYEKWLETAGGQKRDGYSFMPQSDGSLELCLFRQLPYDLSSDKTAILMILINKSEVESILRNANEGMGNTMTAVVAEDDSVYASFGSGIDHADLKESLQENGGKPLFKMEGNYGSVMDSDYYGIKYVTLIERRKLLDSGYFIRNIAYVSIGLCMIFGAVLFALLGRRNAKPLKDILDKIVNKTEEGGRFLDDYDLIDSGISRMLKMNVESTRKLEEQREAIEALFLCNLLSSEERNNSVIFASMQKFGIQMEYSLFQAGLIRNPMGFSQDEIHDADERIRGALKEKEDIAVMTAEFDGSLALLFHMEPEYGKAEMQAIAAEILDSLHSLVECRIMLGGIYDSMSNIITSFHQAQMVAEFCENDRGRVFFYDETMVGRQENAAYVSVMPEYEMAMLEEKFEEADRLLDLLFNQYIGTDRNVYTSRAKKYAVINPILMALENHAGSCTEYRMEEYTRNLSEAKDGQKLLKLLHEGFGYLIRWQQKRQLDQKENIAERARQYINLNFEDPMIGLYSISDMLGVSNTYLSTTFKKKYGIGIAQYINSLRIEKAKRLIVNTDENIKEIALSVGFSSDAAFIRVFKQFENTTPGRYKKK</sequence>
<dbReference type="PROSITE" id="PS01124">
    <property type="entry name" value="HTH_ARAC_FAMILY_2"/>
    <property type="match status" value="1"/>
</dbReference>
<dbReference type="InterPro" id="IPR009057">
    <property type="entry name" value="Homeodomain-like_sf"/>
</dbReference>
<evidence type="ECO:0000313" key="6">
    <source>
        <dbReference type="EMBL" id="CUN77612.1"/>
    </source>
</evidence>
<keyword evidence="3" id="KW-0804">Transcription</keyword>
<proteinExistence type="predicted"/>
<dbReference type="EMBL" id="QSSQ01000003">
    <property type="protein sequence ID" value="RGM07456.1"/>
    <property type="molecule type" value="Genomic_DNA"/>
</dbReference>
<dbReference type="Pfam" id="PF12833">
    <property type="entry name" value="HTH_18"/>
    <property type="match status" value="1"/>
</dbReference>
<organism evidence="6 8">
    <name type="scientific">Hungatella hathewayi</name>
    <dbReference type="NCBI Taxonomy" id="154046"/>
    <lineage>
        <taxon>Bacteria</taxon>
        <taxon>Bacillati</taxon>
        <taxon>Bacillota</taxon>
        <taxon>Clostridia</taxon>
        <taxon>Lachnospirales</taxon>
        <taxon>Lachnospiraceae</taxon>
        <taxon>Hungatella</taxon>
    </lineage>
</organism>
<dbReference type="PANTHER" id="PTHR43280:SF28">
    <property type="entry name" value="HTH-TYPE TRANSCRIPTIONAL ACTIVATOR RHAS"/>
    <property type="match status" value="1"/>
</dbReference>
<keyword evidence="4" id="KW-0472">Membrane</keyword>
<evidence type="ECO:0000313" key="8">
    <source>
        <dbReference type="Proteomes" id="UP000095651"/>
    </source>
</evidence>
<dbReference type="Pfam" id="PF17853">
    <property type="entry name" value="GGDEF_2"/>
    <property type="match status" value="1"/>
</dbReference>
<dbReference type="Proteomes" id="UP000261257">
    <property type="component" value="Unassembled WGS sequence"/>
</dbReference>
<feature type="transmembrane region" description="Helical" evidence="4">
    <location>
        <begin position="292"/>
        <end position="311"/>
    </location>
</feature>
<keyword evidence="1" id="KW-0805">Transcription regulation</keyword>
<evidence type="ECO:0000259" key="5">
    <source>
        <dbReference type="PROSITE" id="PS01124"/>
    </source>
</evidence>
<evidence type="ECO:0000256" key="3">
    <source>
        <dbReference type="ARBA" id="ARBA00023163"/>
    </source>
</evidence>
<feature type="domain" description="HTH araC/xylS-type" evidence="5">
    <location>
        <begin position="641"/>
        <end position="740"/>
    </location>
</feature>
<dbReference type="EMBL" id="CYZE01000002">
    <property type="protein sequence ID" value="CUN77612.1"/>
    <property type="molecule type" value="Genomic_DNA"/>
</dbReference>
<dbReference type="PROSITE" id="PS00041">
    <property type="entry name" value="HTH_ARAC_FAMILY_1"/>
    <property type="match status" value="1"/>
</dbReference>
<dbReference type="GO" id="GO:0043565">
    <property type="term" value="F:sequence-specific DNA binding"/>
    <property type="evidence" value="ECO:0007669"/>
    <property type="project" value="InterPro"/>
</dbReference>
<reference evidence="6 8" key="1">
    <citation type="submission" date="2015-09" db="EMBL/GenBank/DDBJ databases">
        <authorList>
            <consortium name="Pathogen Informatics"/>
        </authorList>
    </citation>
    <scope>NUCLEOTIDE SEQUENCE [LARGE SCALE GENOMIC DNA]</scope>
    <source>
        <strain evidence="6 8">2789STDY5608850</strain>
    </source>
</reference>
<evidence type="ECO:0000256" key="2">
    <source>
        <dbReference type="ARBA" id="ARBA00023125"/>
    </source>
</evidence>
<dbReference type="GO" id="GO:0003700">
    <property type="term" value="F:DNA-binding transcription factor activity"/>
    <property type="evidence" value="ECO:0007669"/>
    <property type="project" value="InterPro"/>
</dbReference>